<dbReference type="Proteomes" id="UP000606786">
    <property type="component" value="Unassembled WGS sequence"/>
</dbReference>
<name>A0A811V5K0_CERCA</name>
<reference evidence="1" key="1">
    <citation type="submission" date="2020-11" db="EMBL/GenBank/DDBJ databases">
        <authorList>
            <person name="Whitehead M."/>
        </authorList>
    </citation>
    <scope>NUCLEOTIDE SEQUENCE</scope>
    <source>
        <strain evidence="1">EGII</strain>
    </source>
</reference>
<organism evidence="1 2">
    <name type="scientific">Ceratitis capitata</name>
    <name type="common">Mediterranean fruit fly</name>
    <name type="synonym">Tephritis capitata</name>
    <dbReference type="NCBI Taxonomy" id="7213"/>
    <lineage>
        <taxon>Eukaryota</taxon>
        <taxon>Metazoa</taxon>
        <taxon>Ecdysozoa</taxon>
        <taxon>Arthropoda</taxon>
        <taxon>Hexapoda</taxon>
        <taxon>Insecta</taxon>
        <taxon>Pterygota</taxon>
        <taxon>Neoptera</taxon>
        <taxon>Endopterygota</taxon>
        <taxon>Diptera</taxon>
        <taxon>Brachycera</taxon>
        <taxon>Muscomorpha</taxon>
        <taxon>Tephritoidea</taxon>
        <taxon>Tephritidae</taxon>
        <taxon>Ceratitis</taxon>
        <taxon>Ceratitis</taxon>
    </lineage>
</organism>
<evidence type="ECO:0000313" key="2">
    <source>
        <dbReference type="Proteomes" id="UP000606786"/>
    </source>
</evidence>
<dbReference type="EMBL" id="CAJHJT010000056">
    <property type="protein sequence ID" value="CAD7011408.1"/>
    <property type="molecule type" value="Genomic_DNA"/>
</dbReference>
<dbReference type="AlphaFoldDB" id="A0A811V5K0"/>
<gene>
    <name evidence="1" type="ORF">CCAP1982_LOCUS19508</name>
</gene>
<protein>
    <submittedName>
        <fullName evidence="1">(Mediterranean fruit fly) hypothetical protein</fullName>
    </submittedName>
</protein>
<keyword evidence="2" id="KW-1185">Reference proteome</keyword>
<proteinExistence type="predicted"/>
<evidence type="ECO:0000313" key="1">
    <source>
        <dbReference type="EMBL" id="CAD7011408.1"/>
    </source>
</evidence>
<comment type="caution">
    <text evidence="1">The sequence shown here is derived from an EMBL/GenBank/DDBJ whole genome shotgun (WGS) entry which is preliminary data.</text>
</comment>
<sequence length="123" mass="13637">MISTSIYANKIGLSPFFCHNGDPLTTPPPAHCGIPPYQLDPKAMDVSFMLRDVRGRHFLSAVSDALFYSLLWTSIYIVSETNSLSVVHSGSNPCDHIPSKLSMIFFKEEIATIAIKKIVYMGQ</sequence>
<accession>A0A811V5K0</accession>